<dbReference type="PANTHER" id="PTHR47074:SF11">
    <property type="entry name" value="REVERSE TRANSCRIPTASE-LIKE PROTEIN"/>
    <property type="match status" value="1"/>
</dbReference>
<evidence type="ECO:0000259" key="1">
    <source>
        <dbReference type="Pfam" id="PF13456"/>
    </source>
</evidence>
<keyword evidence="4" id="KW-1185">Reference proteome</keyword>
<protein>
    <recommendedName>
        <fullName evidence="5">Reverse transcriptase zinc-binding domain-containing protein</fullName>
    </recommendedName>
</protein>
<dbReference type="STRING" id="93759.A0A1R3JPU5"/>
<name>A0A1R3JPU5_9ROSI</name>
<sequence length="328" mass="37811">MPMVKAWKSLHEWIQLLKRGIHWTVGNGRDILIWHDAWIPDLPRFRVSSAPPQADRPMIVKDLIDFERRCWKENVVRALFNQNEAKAIKKIHIGSEQVPDRITWHFTRDGNYSVKSGTWRKIWKLNVAPKIQNFVWRACRNIIPTKENLVKRHCSYDPDCVRCNEDVESLEHIIFFCPLLKRHGEPLTLAIPQEEKDLLGARDHNGELVDGASYFNQANSVDLAEALVVRLATRLACRRGWRNVIFESDNKDLVGRLSSTSKKDRWDTRTIELDIESLTCFFDCFSFSFIHRSANRAADWVAKTPGKDVVLLTGCILSPPAALVGFLN</sequence>
<comment type="caution">
    <text evidence="3">The sequence shown here is derived from an EMBL/GenBank/DDBJ whole genome shotgun (WGS) entry which is preliminary data.</text>
</comment>
<dbReference type="Gene3D" id="3.30.420.10">
    <property type="entry name" value="Ribonuclease H-like superfamily/Ribonuclease H"/>
    <property type="match status" value="1"/>
</dbReference>
<proteinExistence type="predicted"/>
<feature type="domain" description="RNase H type-1" evidence="1">
    <location>
        <begin position="202"/>
        <end position="303"/>
    </location>
</feature>
<evidence type="ECO:0000313" key="4">
    <source>
        <dbReference type="Proteomes" id="UP000187203"/>
    </source>
</evidence>
<dbReference type="InterPro" id="IPR002156">
    <property type="entry name" value="RNaseH_domain"/>
</dbReference>
<dbReference type="AlphaFoldDB" id="A0A1R3JPU5"/>
<dbReference type="InterPro" id="IPR026960">
    <property type="entry name" value="RVT-Znf"/>
</dbReference>
<dbReference type="Proteomes" id="UP000187203">
    <property type="component" value="Unassembled WGS sequence"/>
</dbReference>
<dbReference type="Pfam" id="PF13966">
    <property type="entry name" value="zf-RVT"/>
    <property type="match status" value="1"/>
</dbReference>
<organism evidence="3 4">
    <name type="scientific">Corchorus olitorius</name>
    <dbReference type="NCBI Taxonomy" id="93759"/>
    <lineage>
        <taxon>Eukaryota</taxon>
        <taxon>Viridiplantae</taxon>
        <taxon>Streptophyta</taxon>
        <taxon>Embryophyta</taxon>
        <taxon>Tracheophyta</taxon>
        <taxon>Spermatophyta</taxon>
        <taxon>Magnoliopsida</taxon>
        <taxon>eudicotyledons</taxon>
        <taxon>Gunneridae</taxon>
        <taxon>Pentapetalae</taxon>
        <taxon>rosids</taxon>
        <taxon>malvids</taxon>
        <taxon>Malvales</taxon>
        <taxon>Malvaceae</taxon>
        <taxon>Grewioideae</taxon>
        <taxon>Apeibeae</taxon>
        <taxon>Corchorus</taxon>
    </lineage>
</organism>
<dbReference type="GO" id="GO:0003676">
    <property type="term" value="F:nucleic acid binding"/>
    <property type="evidence" value="ECO:0007669"/>
    <property type="project" value="InterPro"/>
</dbReference>
<dbReference type="OrthoDB" id="1002648at2759"/>
<evidence type="ECO:0000259" key="2">
    <source>
        <dbReference type="Pfam" id="PF13966"/>
    </source>
</evidence>
<dbReference type="GO" id="GO:0004523">
    <property type="term" value="F:RNA-DNA hybrid ribonuclease activity"/>
    <property type="evidence" value="ECO:0007669"/>
    <property type="project" value="InterPro"/>
</dbReference>
<dbReference type="EMBL" id="AWUE01015542">
    <property type="protein sequence ID" value="OMO96879.1"/>
    <property type="molecule type" value="Genomic_DNA"/>
</dbReference>
<reference evidence="4" key="1">
    <citation type="submission" date="2013-09" db="EMBL/GenBank/DDBJ databases">
        <title>Corchorus olitorius genome sequencing.</title>
        <authorList>
            <person name="Alam M."/>
            <person name="Haque M.S."/>
            <person name="Islam M.S."/>
            <person name="Emdad E.M."/>
            <person name="Islam M.M."/>
            <person name="Ahmed B."/>
            <person name="Halim A."/>
            <person name="Hossen Q.M.M."/>
            <person name="Hossain M.Z."/>
            <person name="Ahmed R."/>
            <person name="Khan M.M."/>
            <person name="Islam R."/>
            <person name="Rashid M.M."/>
            <person name="Khan S.A."/>
            <person name="Rahman M.S."/>
            <person name="Alam M."/>
            <person name="Yahiya A.S."/>
            <person name="Khan M.S."/>
            <person name="Azam M.S."/>
            <person name="Haque T."/>
            <person name="Lashkar M.Z.H."/>
            <person name="Akhand A.I."/>
            <person name="Morshed G."/>
            <person name="Roy S."/>
            <person name="Uddin K.S."/>
            <person name="Rabeya T."/>
            <person name="Hossain A.S."/>
            <person name="Chowdhury A."/>
            <person name="Snigdha A.R."/>
            <person name="Mortoza M.S."/>
            <person name="Matin S.A."/>
            <person name="Hoque S.M.E."/>
            <person name="Islam M.K."/>
            <person name="Roy D.K."/>
            <person name="Haider R."/>
            <person name="Moosa M.M."/>
            <person name="Elias S.M."/>
            <person name="Hasan A.M."/>
            <person name="Jahan S."/>
            <person name="Shafiuddin M."/>
            <person name="Mahmood N."/>
            <person name="Shommy N.S."/>
        </authorList>
    </citation>
    <scope>NUCLEOTIDE SEQUENCE [LARGE SCALE GENOMIC DNA]</scope>
    <source>
        <strain evidence="4">cv. O-4</strain>
    </source>
</reference>
<dbReference type="InterPro" id="IPR044730">
    <property type="entry name" value="RNase_H-like_dom_plant"/>
</dbReference>
<evidence type="ECO:0008006" key="5">
    <source>
        <dbReference type="Google" id="ProtNLM"/>
    </source>
</evidence>
<dbReference type="InterPro" id="IPR052929">
    <property type="entry name" value="RNase_H-like_EbsB-rel"/>
</dbReference>
<evidence type="ECO:0000313" key="3">
    <source>
        <dbReference type="EMBL" id="OMO96879.1"/>
    </source>
</evidence>
<dbReference type="PANTHER" id="PTHR47074">
    <property type="entry name" value="BNAC02G40300D PROTEIN"/>
    <property type="match status" value="1"/>
</dbReference>
<dbReference type="Pfam" id="PF13456">
    <property type="entry name" value="RVT_3"/>
    <property type="match status" value="1"/>
</dbReference>
<gene>
    <name evidence="3" type="ORF">COLO4_15019</name>
</gene>
<accession>A0A1R3JPU5</accession>
<dbReference type="InterPro" id="IPR036397">
    <property type="entry name" value="RNaseH_sf"/>
</dbReference>
<dbReference type="CDD" id="cd06222">
    <property type="entry name" value="RNase_H_like"/>
    <property type="match status" value="1"/>
</dbReference>
<feature type="domain" description="Reverse transcriptase zinc-binding" evidence="2">
    <location>
        <begin position="103"/>
        <end position="181"/>
    </location>
</feature>